<evidence type="ECO:0000256" key="5">
    <source>
        <dbReference type="ARBA" id="ARBA00023136"/>
    </source>
</evidence>
<feature type="chain" id="PRO_5018154639" description="Variant surface glycoprotein" evidence="8">
    <location>
        <begin position="19"/>
        <end position="494"/>
    </location>
</feature>
<dbReference type="Proteomes" id="UP000266743">
    <property type="component" value="Chromosome 7"/>
</dbReference>
<keyword evidence="4" id="KW-0336">GPI-anchor</keyword>
<keyword evidence="3" id="KW-1003">Cell membrane</keyword>
<comment type="caution">
    <text evidence="9">The sequence shown here is derived from an EMBL/GenBank/DDBJ whole genome shotgun (WGS) entry which is preliminary data.</text>
</comment>
<reference evidence="9 10" key="1">
    <citation type="submission" date="2018-09" db="EMBL/GenBank/DDBJ databases">
        <title>whole genome sequence of T. equiperdum IVM-t1 strain.</title>
        <authorList>
            <person name="Suganuma K."/>
        </authorList>
    </citation>
    <scope>NUCLEOTIDE SEQUENCE [LARGE SCALE GENOMIC DNA]</scope>
    <source>
        <strain evidence="9 10">IVM-t1</strain>
    </source>
</reference>
<evidence type="ECO:0000256" key="4">
    <source>
        <dbReference type="ARBA" id="ARBA00022622"/>
    </source>
</evidence>
<keyword evidence="5" id="KW-0472">Membrane</keyword>
<sequence>MKKLYSVIAAALTFITAGTKLSDTADKDEAAAAVSSYCNENFYLNQMQATINSKLQPLSNKASELEGQQRNYRLAAAAATSAQEACLLLGLQSLAAATRNEILSELNKAKPIIDNANAAINKQKQIVLKAHTLAGLSITLDTASGPEQRGGSGNNIDIDIKNAVNSKQPCDMAANNENGKISEHTPNLQKLHTLKIETKEKLTANLQHDKVYLKANSGCNYNNPGKAAFLTAVANCMFNTGSGAISITSKAKRHADAVETVQLYTGDDPKNDCLEENKGADAASKPKRHFANAICQALKLSAPSIDMPNLEGPTLSTHPMIQRTVGNCLKEFSGLKDKTKSPDNAALVNFLKEAYGADNQAFKSKFRSLVDDKTVPMFRNGQETQTTIPTVNGEAEEQEVLARLEAERRAREDALASKMTQQGAESVAKRAKDFQGEKNENKCNKKDGCEFQDGMCKLKEGVKSENDGKTTNTTGSNTVFIKKAPLWLAFLILA</sequence>
<comment type="subcellular location">
    <subcellularLocation>
        <location evidence="2">Cell membrane</location>
        <topology evidence="2">Lipid-anchor</topology>
        <topology evidence="2">GPI-anchor</topology>
    </subcellularLocation>
</comment>
<comment type="function">
    <text evidence="1">VSG forms a coat on the surface of the parasite. The trypanosome evades the immune response of the host by expressing a series of antigenically distinct VSGs from an estimated 1000 VSG genes.</text>
</comment>
<dbReference type="GO" id="GO:0098552">
    <property type="term" value="C:side of membrane"/>
    <property type="evidence" value="ECO:0007669"/>
    <property type="project" value="UniProtKB-KW"/>
</dbReference>
<dbReference type="SUPFAM" id="SSF58087">
    <property type="entry name" value="Variant surface glycoprotein (N-terminal domain)"/>
    <property type="match status" value="1"/>
</dbReference>
<evidence type="ECO:0000256" key="7">
    <source>
        <dbReference type="ARBA" id="ARBA00023288"/>
    </source>
</evidence>
<evidence type="ECO:0000313" key="9">
    <source>
        <dbReference type="EMBL" id="RHW71384.1"/>
    </source>
</evidence>
<evidence type="ECO:0000256" key="2">
    <source>
        <dbReference type="ARBA" id="ARBA00004609"/>
    </source>
</evidence>
<dbReference type="EMBL" id="QSBY01000007">
    <property type="protein sequence ID" value="RHW71384.1"/>
    <property type="molecule type" value="Genomic_DNA"/>
</dbReference>
<evidence type="ECO:0000256" key="3">
    <source>
        <dbReference type="ARBA" id="ARBA00022475"/>
    </source>
</evidence>
<protein>
    <recommendedName>
        <fullName evidence="11">Variant surface glycoprotein</fullName>
    </recommendedName>
</protein>
<evidence type="ECO:0000256" key="8">
    <source>
        <dbReference type="SAM" id="SignalP"/>
    </source>
</evidence>
<evidence type="ECO:0008006" key="11">
    <source>
        <dbReference type="Google" id="ProtNLM"/>
    </source>
</evidence>
<gene>
    <name evidence="9" type="ORF">DPX39_070005800</name>
</gene>
<dbReference type="SUPFAM" id="SSF118251">
    <property type="entry name" value="Variant surface glycoprotein MITAT 1.2, VSG 221, C-terminal domain"/>
    <property type="match status" value="1"/>
</dbReference>
<name>A0A3L6L3Y3_9TRYP</name>
<dbReference type="AlphaFoldDB" id="A0A3L6L3Y3"/>
<proteinExistence type="predicted"/>
<keyword evidence="8" id="KW-0732">Signal</keyword>
<dbReference type="GO" id="GO:0005886">
    <property type="term" value="C:plasma membrane"/>
    <property type="evidence" value="ECO:0007669"/>
    <property type="project" value="UniProtKB-SubCell"/>
</dbReference>
<keyword evidence="6" id="KW-0325">Glycoprotein</keyword>
<accession>A0A3L6L3Y3</accession>
<feature type="signal peptide" evidence="8">
    <location>
        <begin position="1"/>
        <end position="18"/>
    </location>
</feature>
<keyword evidence="7" id="KW-0449">Lipoprotein</keyword>
<organism evidence="9 10">
    <name type="scientific">Trypanosoma brucei equiperdum</name>
    <dbReference type="NCBI Taxonomy" id="630700"/>
    <lineage>
        <taxon>Eukaryota</taxon>
        <taxon>Discoba</taxon>
        <taxon>Euglenozoa</taxon>
        <taxon>Kinetoplastea</taxon>
        <taxon>Metakinetoplastina</taxon>
        <taxon>Trypanosomatida</taxon>
        <taxon>Trypanosomatidae</taxon>
        <taxon>Trypanosoma</taxon>
    </lineage>
</organism>
<evidence type="ECO:0000313" key="10">
    <source>
        <dbReference type="Proteomes" id="UP000266743"/>
    </source>
</evidence>
<evidence type="ECO:0000256" key="1">
    <source>
        <dbReference type="ARBA" id="ARBA00002523"/>
    </source>
</evidence>
<evidence type="ECO:0000256" key="6">
    <source>
        <dbReference type="ARBA" id="ARBA00023180"/>
    </source>
</evidence>
<dbReference type="InterPro" id="IPR027446">
    <property type="entry name" value="VSG_C_dom_sf"/>
</dbReference>